<dbReference type="PROSITE" id="PS51257">
    <property type="entry name" value="PROKAR_LIPOPROTEIN"/>
    <property type="match status" value="1"/>
</dbReference>
<dbReference type="EMBL" id="MVAG01000105">
    <property type="protein sequence ID" value="OVE58564.1"/>
    <property type="molecule type" value="Genomic_DNA"/>
</dbReference>
<protein>
    <recommendedName>
        <fullName evidence="3">Lipoprotein</fullName>
    </recommendedName>
</protein>
<gene>
    <name evidence="1" type="ORF">B0E34_07755</name>
</gene>
<proteinExistence type="predicted"/>
<dbReference type="Proteomes" id="UP000196355">
    <property type="component" value="Unassembled WGS sequence"/>
</dbReference>
<sequence length="188" mass="21450">MKTFNKNYIAICILSFIVSCKSQILPLNTILRNIPEGSYVKDLNHELDPYIGIYKSNFEGNEITLYITKQENKLEKSTGKTYYLDALSVKYIVKNSSGVILQDTQNYNVPNIELYSIATRPYENKIIFYYSGTNCGIGWGRIVLKKVNNNQMLWDYQPNSGALGNDCPANADKTVYLPETDNLIFTKQ</sequence>
<accession>A0A202C4E6</accession>
<keyword evidence="2" id="KW-1185">Reference proteome</keyword>
<evidence type="ECO:0000313" key="1">
    <source>
        <dbReference type="EMBL" id="OVE58564.1"/>
    </source>
</evidence>
<evidence type="ECO:0000313" key="2">
    <source>
        <dbReference type="Proteomes" id="UP000196355"/>
    </source>
</evidence>
<comment type="caution">
    <text evidence="1">The sequence shown here is derived from an EMBL/GenBank/DDBJ whole genome shotgun (WGS) entry which is preliminary data.</text>
</comment>
<dbReference type="RefSeq" id="WP_087708391.1">
    <property type="nucleotide sequence ID" value="NZ_MVAG01000105.1"/>
</dbReference>
<dbReference type="AlphaFoldDB" id="A0A202C4E6"/>
<name>A0A202C4E6_9FLAO</name>
<evidence type="ECO:0008006" key="3">
    <source>
        <dbReference type="Google" id="ProtNLM"/>
    </source>
</evidence>
<reference evidence="2" key="1">
    <citation type="submission" date="2017-02" db="EMBL/GenBank/DDBJ databases">
        <authorList>
            <person name="Tetz G."/>
            <person name="Tetz V."/>
        </authorList>
    </citation>
    <scope>NUCLEOTIDE SEQUENCE [LARGE SCALE GENOMIC DNA]</scope>
    <source>
        <strain evidence="2">VT16-26</strain>
    </source>
</reference>
<organism evidence="1 2">
    <name type="scientific">Chryseobacterium mucoviscidosis</name>
    <dbReference type="NCBI Taxonomy" id="1945581"/>
    <lineage>
        <taxon>Bacteria</taxon>
        <taxon>Pseudomonadati</taxon>
        <taxon>Bacteroidota</taxon>
        <taxon>Flavobacteriia</taxon>
        <taxon>Flavobacteriales</taxon>
        <taxon>Weeksellaceae</taxon>
        <taxon>Chryseobacterium group</taxon>
        <taxon>Chryseobacterium</taxon>
    </lineage>
</organism>